<gene>
    <name evidence="2" type="primary">orf190</name>
</gene>
<accession>A0A192S004</accession>
<sequence length="190" mass="22016">MVKNIYESKGAVAKLLNVQHRIITNHLDKWIKGGIEGKYLFTHEFSGVPLEKLKEISLLRKFNNCKVWVYDALTLELLTDKFASMQKAADYFNIDYRTILNNMDTNLAIIKDNKWILIFSHELTESEKKLLISNTQKAVNRTVYLKVCKKVNGEYVLLDNNKPYYTSKLEASKQLKISTKTISGVPLFRH</sequence>
<dbReference type="SMART" id="SM00497">
    <property type="entry name" value="IENR1"/>
    <property type="match status" value="2"/>
</dbReference>
<feature type="domain" description="Nuclease-associated modular DNA-binding 1" evidence="1">
    <location>
        <begin position="66"/>
        <end position="99"/>
    </location>
</feature>
<dbReference type="EMBL" id="KT201147">
    <property type="protein sequence ID" value="AMD61755.1"/>
    <property type="molecule type" value="Genomic_DNA"/>
</dbReference>
<reference evidence="2" key="1">
    <citation type="submission" date="2015-06" db="EMBL/GenBank/DDBJ databases">
        <title>Relationship between genomic and mitochondrial evolution in the entomopathogenic fungal genus Beauveria.</title>
        <authorList>
            <person name="Glare T.C."/>
            <person name="Campbell M.A."/>
            <person name="Biggs P.J."/>
            <person name="McKinnon A.C."/>
            <person name="Cox M.P."/>
        </authorList>
    </citation>
    <scope>NUCLEOTIDE SEQUENCE</scope>
    <source>
        <strain evidence="2">K89</strain>
    </source>
</reference>
<dbReference type="GeneID" id="32988433"/>
<dbReference type="InterPro" id="IPR003647">
    <property type="entry name" value="Intron_nuc_1_rpt"/>
</dbReference>
<keyword evidence="2" id="KW-0496">Mitochondrion</keyword>
<evidence type="ECO:0000313" key="2">
    <source>
        <dbReference type="EMBL" id="AMD61755.1"/>
    </source>
</evidence>
<dbReference type="Pfam" id="PF07453">
    <property type="entry name" value="NUMOD1"/>
    <property type="match status" value="2"/>
</dbReference>
<geneLocation type="mitochondrion" evidence="2"/>
<organism evidence="2">
    <name type="scientific">Beauveria malawiensis</name>
    <dbReference type="NCBI Taxonomy" id="371061"/>
    <lineage>
        <taxon>Eukaryota</taxon>
        <taxon>Fungi</taxon>
        <taxon>Dikarya</taxon>
        <taxon>Ascomycota</taxon>
        <taxon>Pezizomycotina</taxon>
        <taxon>Sordariomycetes</taxon>
        <taxon>Hypocreomycetidae</taxon>
        <taxon>Hypocreales</taxon>
        <taxon>Cordycipitaceae</taxon>
        <taxon>Beauveria</taxon>
    </lineage>
</organism>
<feature type="domain" description="Nuclease-associated modular DNA-binding 1" evidence="1">
    <location>
        <begin position="159"/>
        <end position="183"/>
    </location>
</feature>
<protein>
    <recommendedName>
        <fullName evidence="1">Nuclease-associated modular DNA-binding 1 domain-containing protein</fullName>
    </recommendedName>
</protein>
<name>A0A192S004_9HYPO</name>
<dbReference type="AlphaFoldDB" id="A0A192S004"/>
<dbReference type="RefSeq" id="YP_009268529.1">
    <property type="nucleotide sequence ID" value="NC_030635.1"/>
</dbReference>
<dbReference type="InterPro" id="IPR010896">
    <property type="entry name" value="NUMOD1"/>
</dbReference>
<evidence type="ECO:0000259" key="1">
    <source>
        <dbReference type="Pfam" id="PF07453"/>
    </source>
</evidence>
<proteinExistence type="predicted"/>